<organism evidence="1 2">
    <name type="scientific">Tyto alba</name>
    <name type="common">Barn owl</name>
    <dbReference type="NCBI Taxonomy" id="56313"/>
    <lineage>
        <taxon>Eukaryota</taxon>
        <taxon>Metazoa</taxon>
        <taxon>Chordata</taxon>
        <taxon>Craniata</taxon>
        <taxon>Vertebrata</taxon>
        <taxon>Euteleostomi</taxon>
        <taxon>Archelosauria</taxon>
        <taxon>Archosauria</taxon>
        <taxon>Dinosauria</taxon>
        <taxon>Saurischia</taxon>
        <taxon>Theropoda</taxon>
        <taxon>Coelurosauria</taxon>
        <taxon>Aves</taxon>
        <taxon>Neognathae</taxon>
        <taxon>Neoaves</taxon>
        <taxon>Telluraves</taxon>
        <taxon>Strigiformes</taxon>
        <taxon>Tytonidae</taxon>
        <taxon>Tyto</taxon>
    </lineage>
</organism>
<reference evidence="1 2" key="1">
    <citation type="submission" date="2014-04" db="EMBL/GenBank/DDBJ databases">
        <title>Genome evolution of avian class.</title>
        <authorList>
            <person name="Zhang G."/>
            <person name="Li C."/>
        </authorList>
    </citation>
    <scope>NUCLEOTIDE SEQUENCE [LARGE SCALE GENOMIC DNA]</scope>
    <source>
        <strain evidence="1">BGI_N341</strain>
    </source>
</reference>
<dbReference type="AlphaFoldDB" id="A0A093FG69"/>
<keyword evidence="2" id="KW-1185">Reference proteome</keyword>
<protein>
    <submittedName>
        <fullName evidence="1">Uncharacterized protein</fullName>
    </submittedName>
</protein>
<evidence type="ECO:0000313" key="1">
    <source>
        <dbReference type="EMBL" id="KFV56687.1"/>
    </source>
</evidence>
<name>A0A093FG69_TYTAL</name>
<dbReference type="Proteomes" id="UP000054190">
    <property type="component" value="Unassembled WGS sequence"/>
</dbReference>
<evidence type="ECO:0000313" key="2">
    <source>
        <dbReference type="Proteomes" id="UP000054190"/>
    </source>
</evidence>
<gene>
    <name evidence="1" type="ORF">N341_07818</name>
</gene>
<feature type="non-terminal residue" evidence="1">
    <location>
        <position position="1"/>
    </location>
</feature>
<proteinExistence type="predicted"/>
<feature type="non-terminal residue" evidence="1">
    <location>
        <position position="72"/>
    </location>
</feature>
<sequence>PQVANGMYPYFVREQRTQVDILRNRICTGNTPGPGSYDLERGYRACLPRSPCIIIQGIRRPKKRETGPFITL</sequence>
<accession>A0A093FG69</accession>
<dbReference type="EMBL" id="KK394858">
    <property type="protein sequence ID" value="KFV56687.1"/>
    <property type="molecule type" value="Genomic_DNA"/>
</dbReference>